<evidence type="ECO:0000313" key="3">
    <source>
        <dbReference type="EMBL" id="CAD7574231.1"/>
    </source>
</evidence>
<reference evidence="3" key="1">
    <citation type="submission" date="2020-11" db="EMBL/GenBank/DDBJ databases">
        <authorList>
            <person name="Tran Van P."/>
        </authorList>
    </citation>
    <scope>NUCLEOTIDE SEQUENCE</scope>
</reference>
<keyword evidence="1" id="KW-0732">Signal</keyword>
<dbReference type="Gene3D" id="1.20.58.80">
    <property type="entry name" value="Phosphotransferase system, lactose/cellobiose-type IIA subunit"/>
    <property type="match status" value="1"/>
</dbReference>
<evidence type="ECO:0000256" key="1">
    <source>
        <dbReference type="SAM" id="SignalP"/>
    </source>
</evidence>
<name>A0A7R9P8Z2_TIMCA</name>
<dbReference type="InterPro" id="IPR033393">
    <property type="entry name" value="NRBF2_MIT"/>
</dbReference>
<dbReference type="SUPFAM" id="SSF140361">
    <property type="entry name" value="MIT domain-like"/>
    <property type="match status" value="1"/>
</dbReference>
<dbReference type="GO" id="GO:0006914">
    <property type="term" value="P:autophagy"/>
    <property type="evidence" value="ECO:0007669"/>
    <property type="project" value="InterPro"/>
</dbReference>
<dbReference type="PANTHER" id="PTHR14964:SF2">
    <property type="entry name" value="NUCLEAR RECEPTOR-BINDING FACTOR 2"/>
    <property type="match status" value="1"/>
</dbReference>
<feature type="domain" description="Nuclear receptor-binding factor 2 MIT" evidence="2">
    <location>
        <begin position="215"/>
        <end position="278"/>
    </location>
</feature>
<gene>
    <name evidence="3" type="ORF">TCMB3V08_LOCUS6851</name>
</gene>
<dbReference type="AlphaFoldDB" id="A0A7R9P8Z2"/>
<feature type="chain" id="PRO_5030523334" evidence="1">
    <location>
        <begin position="17"/>
        <end position="500"/>
    </location>
</feature>
<sequence>MLRVLTTILIVHAVLGSPEPGDPIGANDVTVHKTYEVFPSSTNLALVRQFLVREGATDEPEFQPDRMLKVTVPADKEQTFQDFLNQRTVQYTVVLTRRRFGHIKGNMAQYGKHLQLVSGCVRNVTVQSNGITNTDPLTRLDSNFNTPGYDRFPLTLHLPVWLTERRRDPTLCKREKLRPRKSNEDGSTHLVRSVEEVKERGYGLTAVQLASKLKAHQQHRRAENHTKYRRFDDAILCHKQAAEKLREAMDLTKVPKSLESLRLQKDYHNRQEDIVRLKKAQFELYKKAMETNRHKMIHALTKQDQSFIDQQGSETGNLQIAIYRTMEEADSLLDLLLLHQIETEETDCSSRGVNDDFSQVELTVQDIVAEGTKRPKDDRTVIEELQTLNHQLRSLVVQLVTQLDACTAEANILRDRVRTLEATDGPRSSLQPSANSSKGGLHVVTDSLGGNSSPFVFSPCGELSPDVPDTRLTRELPVLAPLEMPTFDFSGFMRHTQEEN</sequence>
<dbReference type="Pfam" id="PF17169">
    <property type="entry name" value="NRBF2_MIT"/>
    <property type="match status" value="1"/>
</dbReference>
<dbReference type="EMBL" id="OE182197">
    <property type="protein sequence ID" value="CAD7574231.1"/>
    <property type="molecule type" value="Genomic_DNA"/>
</dbReference>
<dbReference type="InterPro" id="IPR039679">
    <property type="entry name" value="NRBF2"/>
</dbReference>
<accession>A0A7R9P8Z2</accession>
<proteinExistence type="predicted"/>
<evidence type="ECO:0000259" key="2">
    <source>
        <dbReference type="Pfam" id="PF17169"/>
    </source>
</evidence>
<organism evidence="3">
    <name type="scientific">Timema californicum</name>
    <name type="common">California timema</name>
    <name type="synonym">Walking stick</name>
    <dbReference type="NCBI Taxonomy" id="61474"/>
    <lineage>
        <taxon>Eukaryota</taxon>
        <taxon>Metazoa</taxon>
        <taxon>Ecdysozoa</taxon>
        <taxon>Arthropoda</taxon>
        <taxon>Hexapoda</taxon>
        <taxon>Insecta</taxon>
        <taxon>Pterygota</taxon>
        <taxon>Neoptera</taxon>
        <taxon>Polyneoptera</taxon>
        <taxon>Phasmatodea</taxon>
        <taxon>Timematodea</taxon>
        <taxon>Timematoidea</taxon>
        <taxon>Timematidae</taxon>
        <taxon>Timema</taxon>
    </lineage>
</organism>
<protein>
    <submittedName>
        <fullName evidence="3">(California timema) hypothetical protein</fullName>
    </submittedName>
</protein>
<feature type="signal peptide" evidence="1">
    <location>
        <begin position="1"/>
        <end position="16"/>
    </location>
</feature>
<dbReference type="PANTHER" id="PTHR14964">
    <property type="entry name" value="NUCLEAR RECEPTOR BINDING FACTOR 2"/>
    <property type="match status" value="1"/>
</dbReference>